<dbReference type="EMBL" id="JANEYF010003577">
    <property type="protein sequence ID" value="KAJ8935424.1"/>
    <property type="molecule type" value="Genomic_DNA"/>
</dbReference>
<feature type="region of interest" description="Disordered" evidence="10">
    <location>
        <begin position="404"/>
        <end position="427"/>
    </location>
</feature>
<evidence type="ECO:0000256" key="1">
    <source>
        <dbReference type="ARBA" id="ARBA00004123"/>
    </source>
</evidence>
<evidence type="ECO:0000256" key="2">
    <source>
        <dbReference type="ARBA" id="ARBA00022723"/>
    </source>
</evidence>
<dbReference type="InterPro" id="IPR036236">
    <property type="entry name" value="Znf_C2H2_sf"/>
</dbReference>
<feature type="domain" description="C2H2-type" evidence="11">
    <location>
        <begin position="863"/>
        <end position="886"/>
    </location>
</feature>
<feature type="region of interest" description="Disordered" evidence="10">
    <location>
        <begin position="129"/>
        <end position="196"/>
    </location>
</feature>
<keyword evidence="5" id="KW-0862">Zinc</keyword>
<evidence type="ECO:0000256" key="8">
    <source>
        <dbReference type="ARBA" id="ARBA00023242"/>
    </source>
</evidence>
<evidence type="ECO:0000256" key="6">
    <source>
        <dbReference type="ARBA" id="ARBA00023015"/>
    </source>
</evidence>
<feature type="domain" description="C2H2-type" evidence="11">
    <location>
        <begin position="85"/>
        <end position="112"/>
    </location>
</feature>
<proteinExistence type="predicted"/>
<dbReference type="Pfam" id="PF13894">
    <property type="entry name" value="zf-C2H2_4"/>
    <property type="match status" value="1"/>
</dbReference>
<dbReference type="GO" id="GO:0000978">
    <property type="term" value="F:RNA polymerase II cis-regulatory region sequence-specific DNA binding"/>
    <property type="evidence" value="ECO:0007669"/>
    <property type="project" value="TreeGrafter"/>
</dbReference>
<dbReference type="FunFam" id="3.30.160.60:FF:001289">
    <property type="entry name" value="Zinc finger protein 574"/>
    <property type="match status" value="1"/>
</dbReference>
<dbReference type="PANTHER" id="PTHR46451:SF1">
    <property type="entry name" value="RAS-RESPONSIVE ELEMENT-BINDING PROTEIN 1"/>
    <property type="match status" value="1"/>
</dbReference>
<accession>A0AAV8XA52</accession>
<dbReference type="GO" id="GO:0001228">
    <property type="term" value="F:DNA-binding transcription activator activity, RNA polymerase II-specific"/>
    <property type="evidence" value="ECO:0007669"/>
    <property type="project" value="TreeGrafter"/>
</dbReference>
<evidence type="ECO:0000259" key="11">
    <source>
        <dbReference type="PROSITE" id="PS50157"/>
    </source>
</evidence>
<feature type="region of interest" description="Disordered" evidence="10">
    <location>
        <begin position="668"/>
        <end position="691"/>
    </location>
</feature>
<keyword evidence="4 9" id="KW-0863">Zinc-finger</keyword>
<reference evidence="12" key="1">
    <citation type="journal article" date="2023" name="Insect Mol. Biol.">
        <title>Genome sequencing provides insights into the evolution of gene families encoding plant cell wall-degrading enzymes in longhorned beetles.</title>
        <authorList>
            <person name="Shin N.R."/>
            <person name="Okamura Y."/>
            <person name="Kirsch R."/>
            <person name="Pauchet Y."/>
        </authorList>
    </citation>
    <scope>NUCLEOTIDE SEQUENCE</scope>
    <source>
        <strain evidence="12">RBIC_L_NR</strain>
    </source>
</reference>
<feature type="compositionally biased region" description="Polar residues" evidence="10">
    <location>
        <begin position="1067"/>
        <end position="1078"/>
    </location>
</feature>
<keyword evidence="3" id="KW-0677">Repeat</keyword>
<dbReference type="PROSITE" id="PS00028">
    <property type="entry name" value="ZINC_FINGER_C2H2_1"/>
    <property type="match status" value="12"/>
</dbReference>
<feature type="compositionally biased region" description="Polar residues" evidence="10">
    <location>
        <begin position="886"/>
        <end position="897"/>
    </location>
</feature>
<feature type="region of interest" description="Disordered" evidence="10">
    <location>
        <begin position="796"/>
        <end position="819"/>
    </location>
</feature>
<evidence type="ECO:0000256" key="7">
    <source>
        <dbReference type="ARBA" id="ARBA00023163"/>
    </source>
</evidence>
<dbReference type="GO" id="GO:0008270">
    <property type="term" value="F:zinc ion binding"/>
    <property type="evidence" value="ECO:0007669"/>
    <property type="project" value="UniProtKB-KW"/>
</dbReference>
<gene>
    <name evidence="12" type="ORF">NQ314_012844</name>
</gene>
<feature type="domain" description="C2H2-type" evidence="11">
    <location>
        <begin position="445"/>
        <end position="472"/>
    </location>
</feature>
<feature type="compositionally biased region" description="Basic and acidic residues" evidence="10">
    <location>
        <begin position="164"/>
        <end position="176"/>
    </location>
</feature>
<feature type="domain" description="C2H2-type" evidence="11">
    <location>
        <begin position="226"/>
        <end position="249"/>
    </location>
</feature>
<dbReference type="PANTHER" id="PTHR46451">
    <property type="entry name" value="RAS-RESPONSIVE ELEMENT-BINDING PROTEIN 1"/>
    <property type="match status" value="1"/>
</dbReference>
<feature type="compositionally biased region" description="Basic and acidic residues" evidence="10">
    <location>
        <begin position="411"/>
        <end position="423"/>
    </location>
</feature>
<name>A0AAV8XA52_9CUCU</name>
<evidence type="ECO:0000256" key="4">
    <source>
        <dbReference type="ARBA" id="ARBA00022771"/>
    </source>
</evidence>
<dbReference type="InterPro" id="IPR013087">
    <property type="entry name" value="Znf_C2H2_type"/>
</dbReference>
<feature type="domain" description="C2H2-type" evidence="11">
    <location>
        <begin position="476"/>
        <end position="503"/>
    </location>
</feature>
<organism evidence="12 13">
    <name type="scientific">Rhamnusium bicolor</name>
    <dbReference type="NCBI Taxonomy" id="1586634"/>
    <lineage>
        <taxon>Eukaryota</taxon>
        <taxon>Metazoa</taxon>
        <taxon>Ecdysozoa</taxon>
        <taxon>Arthropoda</taxon>
        <taxon>Hexapoda</taxon>
        <taxon>Insecta</taxon>
        <taxon>Pterygota</taxon>
        <taxon>Neoptera</taxon>
        <taxon>Endopterygota</taxon>
        <taxon>Coleoptera</taxon>
        <taxon>Polyphaga</taxon>
        <taxon>Cucujiformia</taxon>
        <taxon>Chrysomeloidea</taxon>
        <taxon>Cerambycidae</taxon>
        <taxon>Lepturinae</taxon>
        <taxon>Rhagiini</taxon>
        <taxon>Rhamnusium</taxon>
    </lineage>
</organism>
<feature type="domain" description="C2H2-type" evidence="11">
    <location>
        <begin position="50"/>
        <end position="77"/>
    </location>
</feature>
<feature type="region of interest" description="Disordered" evidence="10">
    <location>
        <begin position="1279"/>
        <end position="1299"/>
    </location>
</feature>
<sequence>MTKETLANRSDSGIFSTTSNTTVDHSDFSKNSEHCDTDNRSDCSSPERKYVCPICDRMLTSQHEFTLHIRSHNNENEVQDTEKGYTCRICMKVLSSSSSLDRHVLVHSGERPFHCKYCGDTFTTNGNMHRHMRTHSHKTENNSYESDGSTDSNSSKSTEFNNNKVEKYNNKRKNESPDTPSKRHRESCSDTDTSQSFKCPVCERTDFNSISNLEAHLEDNHPDYPAKCNQCQQVFLNNKQLTVHKATVHENVISRHPVVGFKDLTFVDFSSEKFPHIARRECEMNLHKVSGSLKFQCRKCNRAFPCTNSLEIHEKSCVFMECINGLDLSTISQPEIRRMEFFSRLNLVDNSPEKQTPVNQLEKTPNKFREHLAKAMDNTKDLADIQSILSNINLQQLQSKQNELRLPTPKPHLEHTSDYQKNEQEEESQDLFAVEFRKMKLRGEFPCRLCTAVFPNLRALKGHNRAHLNGNTNGTYHCNMCPHSSIDKAALIRHMRTHNGDRPYECSLCNYAFTTKANCERHLRNRHAKTTREEVKKSIIYHPSEDPTNEDLNKLTTKEESKKIKLRNHVSEIKPEINLHKPNIPPLIPDLPLLKPTKIVSNINDIIRNENLRSLKEHKLMHNGVQILKENNIYDNESEEEYIEEDEHPMDLVLDLSKKKCNEDNKLIQEDLPQDLTKKTPPPSSPITPQLPPNMGEIFAQQLLKTPPKIDPAAIYATQLAHLYRSGFPALSNWTGFPLNPLLFPTLLPTLPQNPQDVKERMQRNQLCGGSMIAEDLKNFQNLQNLQQQTLRSPNMSFNGFKLEPKPDIKMENNFSSPKKTGRIKATQFEHLMQSPNSVKMVIKNGVLMPKQKQRRYRTERPFTCEHCSARFTLRSNMERHIKQQHPQFWSQRQRGSVGNPGRKAQTLPVKPSYCDLSIPNYEAPRSQDYNDTKELLNEKLKYAILAQQLRANQNQNTNQEVRKDEDEDCALVIDENDEKNEPKTEELNQRNDYERSRILEEKLKELQQFKIENKNTKNEENQDLVPVSRLLDNASQQQFKEYFKRDGEEQEVGGVSEEDEEGLVASGSTSEGNISGTDENRSESETTQPVKKKSAYSLAPNRVSCPYCSRKFPWTSSLRRHILTHTGQKPFKCSHCPLLFTTKSNCDRHLLRKHGNAATTISNDASNNNANYLMRNVPEPANIQRMHKEMILKHKDTKRAVLKMKKIPNFDIKNDWETQLAYSKLNVDPSQTVQNSDLPFKCHLCEGSFSERQDALDHIRDRHASEYDLLMSKNALDTNATTPDDAAHQDDDESEIRGKFPDYSNRKVICAFCMRRFWSAEDLRRHMRTHTGERPFSCDICRRRFTLKHSMLRHRKKHNVNFENENINSDEDGNNISPIYDKIVKVENNNSMQKGVEKTDESDGTEGDLISNLLGLRDRTIIDKVLTASADDAARLLGVKNGVRE</sequence>
<dbReference type="Proteomes" id="UP001162156">
    <property type="component" value="Unassembled WGS sequence"/>
</dbReference>
<feature type="compositionally biased region" description="Low complexity" evidence="10">
    <location>
        <begin position="143"/>
        <end position="159"/>
    </location>
</feature>
<feature type="region of interest" description="Disordered" evidence="10">
    <location>
        <begin position="886"/>
        <end position="909"/>
    </location>
</feature>
<dbReference type="InterPro" id="IPR052795">
    <property type="entry name" value="RREB1"/>
</dbReference>
<comment type="subcellular location">
    <subcellularLocation>
        <location evidence="1">Nucleus</location>
    </subcellularLocation>
</comment>
<dbReference type="FunFam" id="3.30.160.60:FF:001782">
    <property type="entry name" value="Ras-responsive element-binding protein 1a"/>
    <property type="match status" value="1"/>
</dbReference>
<feature type="domain" description="C2H2-type" evidence="11">
    <location>
        <begin position="504"/>
        <end position="532"/>
    </location>
</feature>
<dbReference type="SMART" id="SM00355">
    <property type="entry name" value="ZnF_C2H2"/>
    <property type="match status" value="15"/>
</dbReference>
<dbReference type="FunFam" id="3.30.160.60:FF:002512">
    <property type="entry name" value="Pebbled, isoform A"/>
    <property type="match status" value="1"/>
</dbReference>
<feature type="domain" description="C2H2-type" evidence="11">
    <location>
        <begin position="1104"/>
        <end position="1131"/>
    </location>
</feature>
<dbReference type="FunFam" id="3.30.160.60:FF:001788">
    <property type="entry name" value="ras-responsive element-binding protein 1"/>
    <property type="match status" value="1"/>
</dbReference>
<dbReference type="PROSITE" id="PS50157">
    <property type="entry name" value="ZINC_FINGER_C2H2_2"/>
    <property type="match status" value="13"/>
</dbReference>
<feature type="compositionally biased region" description="Basic and acidic residues" evidence="10">
    <location>
        <begin position="1286"/>
        <end position="1299"/>
    </location>
</feature>
<feature type="compositionally biased region" description="Pro residues" evidence="10">
    <location>
        <begin position="680"/>
        <end position="691"/>
    </location>
</feature>
<dbReference type="InterPro" id="IPR003604">
    <property type="entry name" value="Matrin/U1-like-C_Znf_C2H2"/>
</dbReference>
<evidence type="ECO:0000256" key="9">
    <source>
        <dbReference type="PROSITE-ProRule" id="PRU00042"/>
    </source>
</evidence>
<keyword evidence="13" id="KW-1185">Reference proteome</keyword>
<protein>
    <recommendedName>
        <fullName evidence="11">C2H2-type domain-containing protein</fullName>
    </recommendedName>
</protein>
<evidence type="ECO:0000256" key="5">
    <source>
        <dbReference type="ARBA" id="ARBA00022833"/>
    </source>
</evidence>
<dbReference type="Gene3D" id="3.30.160.60">
    <property type="entry name" value="Classic Zinc Finger"/>
    <property type="match status" value="10"/>
</dbReference>
<evidence type="ECO:0000313" key="12">
    <source>
        <dbReference type="EMBL" id="KAJ8935424.1"/>
    </source>
</evidence>
<dbReference type="SMART" id="SM00451">
    <property type="entry name" value="ZnF_U1"/>
    <property type="match status" value="3"/>
</dbReference>
<feature type="domain" description="C2H2-type" evidence="11">
    <location>
        <begin position="1309"/>
        <end position="1336"/>
    </location>
</feature>
<feature type="domain" description="C2H2-type" evidence="11">
    <location>
        <begin position="113"/>
        <end position="140"/>
    </location>
</feature>
<keyword evidence="2" id="KW-0479">Metal-binding</keyword>
<comment type="caution">
    <text evidence="12">The sequence shown here is derived from an EMBL/GenBank/DDBJ whole genome shotgun (WGS) entry which is preliminary data.</text>
</comment>
<dbReference type="FunFam" id="3.30.160.60:FF:002095">
    <property type="entry name" value="ras-responsive element-binding protein 1"/>
    <property type="match status" value="1"/>
</dbReference>
<dbReference type="FunFam" id="3.30.160.60:FF:000682">
    <property type="entry name" value="ras-responsive element-binding protein 1 isoform X1"/>
    <property type="match status" value="1"/>
</dbReference>
<keyword evidence="6" id="KW-0805">Transcription regulation</keyword>
<keyword evidence="7" id="KW-0804">Transcription</keyword>
<dbReference type="SUPFAM" id="SSF57667">
    <property type="entry name" value="beta-beta-alpha zinc fingers"/>
    <property type="match status" value="6"/>
</dbReference>
<keyword evidence="8" id="KW-0539">Nucleus</keyword>
<feature type="domain" description="C2H2-type" evidence="11">
    <location>
        <begin position="1337"/>
        <end position="1359"/>
    </location>
</feature>
<feature type="compositionally biased region" description="Acidic residues" evidence="10">
    <location>
        <begin position="1049"/>
        <end position="1063"/>
    </location>
</feature>
<dbReference type="Pfam" id="PF00096">
    <property type="entry name" value="zf-C2H2"/>
    <property type="match status" value="2"/>
</dbReference>
<feature type="domain" description="C2H2-type" evidence="11">
    <location>
        <begin position="1241"/>
        <end position="1269"/>
    </location>
</feature>
<feature type="region of interest" description="Disordered" evidence="10">
    <location>
        <begin position="1046"/>
        <end position="1096"/>
    </location>
</feature>
<dbReference type="GO" id="GO:0005634">
    <property type="term" value="C:nucleus"/>
    <property type="evidence" value="ECO:0007669"/>
    <property type="project" value="UniProtKB-SubCell"/>
</dbReference>
<evidence type="ECO:0000256" key="3">
    <source>
        <dbReference type="ARBA" id="ARBA00022737"/>
    </source>
</evidence>
<evidence type="ECO:0000313" key="13">
    <source>
        <dbReference type="Proteomes" id="UP001162156"/>
    </source>
</evidence>
<feature type="domain" description="C2H2-type" evidence="11">
    <location>
        <begin position="295"/>
        <end position="315"/>
    </location>
</feature>
<evidence type="ECO:0000256" key="10">
    <source>
        <dbReference type="SAM" id="MobiDB-lite"/>
    </source>
</evidence>